<dbReference type="EMBL" id="CP101717">
    <property type="protein sequence ID" value="WLD58051.1"/>
    <property type="molecule type" value="Genomic_DNA"/>
</dbReference>
<organism evidence="2">
    <name type="scientific">Salinispirillum sp. LH 10-3-1</name>
    <dbReference type="NCBI Taxonomy" id="2952525"/>
    <lineage>
        <taxon>Bacteria</taxon>
        <taxon>Pseudomonadati</taxon>
        <taxon>Pseudomonadota</taxon>
        <taxon>Gammaproteobacteria</taxon>
        <taxon>Oceanospirillales</taxon>
        <taxon>Saccharospirillaceae</taxon>
        <taxon>Salinispirillum</taxon>
    </lineage>
</organism>
<dbReference type="SUPFAM" id="SSF89260">
    <property type="entry name" value="Collagen-binding domain"/>
    <property type="match status" value="1"/>
</dbReference>
<dbReference type="Gene3D" id="2.60.120.380">
    <property type="match status" value="1"/>
</dbReference>
<accession>A0AB38YG57</accession>
<dbReference type="Gene3D" id="2.60.40.10">
    <property type="entry name" value="Immunoglobulins"/>
    <property type="match status" value="1"/>
</dbReference>
<sequence length="488" mass="53647">MRKHIALPILCALMIAGCNPESKKENGMVDLIDGGNVTPLSSVTFNRVAEKKRNLTMDELIITSGTVTIEQVESSRPPREFSTPDTSSMTPNTDDAESSILSARNQAVSSSYTPVCTELNINTAYNLTPVAGQNYCVYFAINDRSRTEFFILQQNANRQMSLEVLEDDGFGNFSSHGISQSSGTQDSVLAFTEPGHYYMWMPAHSGDGGTVVFGAAVNTNVDPYEPNDTFLDATGLPDGRNSVPGNIDNPNDVDYYYFESLRGQNISLELEDALNTGQWLLEYFDGSSWQGLSANSAYRISGLSPSQRFYARVRQNPSVAWSGHWYYLHLGSTIDSIDQVDAWTTENLARINFGFTSPYLVTQVHNELRWKARIKDSSGVPLAGVDIEFKTESPSSFGFRTQTVRTDSNGVAEGLIVLPDCDPVGASEVTHGILVNGKTQTWRTSYYVGRWWIDVPAAFPEDHVGVGGDQVPYVTLGHVCKQTLLSLG</sequence>
<gene>
    <name evidence="2" type="ORF">NFC81_15255</name>
</gene>
<proteinExistence type="predicted"/>
<feature type="compositionally biased region" description="Polar residues" evidence="1">
    <location>
        <begin position="83"/>
        <end position="96"/>
    </location>
</feature>
<evidence type="ECO:0000256" key="1">
    <source>
        <dbReference type="SAM" id="MobiDB-lite"/>
    </source>
</evidence>
<evidence type="ECO:0000313" key="2">
    <source>
        <dbReference type="EMBL" id="WLD58051.1"/>
    </source>
</evidence>
<name>A0AB38YG57_9GAMM</name>
<reference evidence="2" key="1">
    <citation type="submission" date="2022-07" db="EMBL/GenBank/DDBJ databases">
        <title>Complete genome sequence of Salinispirillum sp. LH10-3-1 capable of multiple carbohydrate inversion isolated from a soda lake.</title>
        <authorList>
            <person name="Liu J."/>
            <person name="Zhai Y."/>
            <person name="Zhang H."/>
            <person name="Yang H."/>
            <person name="Qu J."/>
            <person name="Li J."/>
        </authorList>
    </citation>
    <scope>NUCLEOTIDE SEQUENCE</scope>
    <source>
        <strain evidence="2">LH 10-3-1</strain>
    </source>
</reference>
<dbReference type="AlphaFoldDB" id="A0AB38YG57"/>
<protein>
    <recommendedName>
        <fullName evidence="3">Big-1 domain-containing protein</fullName>
    </recommendedName>
</protein>
<dbReference type="InterPro" id="IPR013783">
    <property type="entry name" value="Ig-like_fold"/>
</dbReference>
<evidence type="ECO:0008006" key="3">
    <source>
        <dbReference type="Google" id="ProtNLM"/>
    </source>
</evidence>
<feature type="region of interest" description="Disordered" evidence="1">
    <location>
        <begin position="73"/>
        <end position="96"/>
    </location>
</feature>
<dbReference type="PROSITE" id="PS51257">
    <property type="entry name" value="PROKAR_LIPOPROTEIN"/>
    <property type="match status" value="1"/>
</dbReference>
<dbReference type="RefSeq" id="WP_304995335.1">
    <property type="nucleotide sequence ID" value="NZ_CP101717.1"/>
</dbReference>